<evidence type="ECO:0000313" key="1">
    <source>
        <dbReference type="EMBL" id="NTY61213.1"/>
    </source>
</evidence>
<organism evidence="1 2">
    <name type="scientific">Mycolicibacterium sphagni</name>
    <dbReference type="NCBI Taxonomy" id="1786"/>
    <lineage>
        <taxon>Bacteria</taxon>
        <taxon>Bacillati</taxon>
        <taxon>Actinomycetota</taxon>
        <taxon>Actinomycetes</taxon>
        <taxon>Mycobacteriales</taxon>
        <taxon>Mycobacteriaceae</taxon>
        <taxon>Mycolicibacterium</taxon>
    </lineage>
</organism>
<keyword evidence="2" id="KW-1185">Reference proteome</keyword>
<evidence type="ECO:0008006" key="3">
    <source>
        <dbReference type="Google" id="ProtNLM"/>
    </source>
</evidence>
<evidence type="ECO:0000313" key="2">
    <source>
        <dbReference type="Proteomes" id="UP000708347"/>
    </source>
</evidence>
<protein>
    <recommendedName>
        <fullName evidence="3">Alanine and proline rich membrane protein</fullName>
    </recommendedName>
</protein>
<comment type="caution">
    <text evidence="1">The sequence shown here is derived from an EMBL/GenBank/DDBJ whole genome shotgun (WGS) entry which is preliminary data.</text>
</comment>
<sequence length="153" mass="16294">MPTIIAIVIAVIAFAVAIGAWFRPIPTPETPAAKTYSDQEVADAKKSVCDAYTRVARAVQATGRKNGGDDPTAIIAVAVNIRLALSESSSFLLRTLAENPAAPHDLQEQVRTAAIAYQNIAIDQLGEASQEELAPFLKQMDSTDVAIKQACNE</sequence>
<dbReference type="Proteomes" id="UP000708347">
    <property type="component" value="Unassembled WGS sequence"/>
</dbReference>
<proteinExistence type="predicted"/>
<accession>A0ABX2K2B6</accession>
<gene>
    <name evidence="1" type="ORF">FEG63_16850</name>
</gene>
<name>A0ABX2K2B6_9MYCO</name>
<dbReference type="EMBL" id="VBSB01000010">
    <property type="protein sequence ID" value="NTY61213.1"/>
    <property type="molecule type" value="Genomic_DNA"/>
</dbReference>
<dbReference type="RefSeq" id="WP_174398998.1">
    <property type="nucleotide sequence ID" value="NZ_VBSB01000010.1"/>
</dbReference>
<reference evidence="1 2" key="1">
    <citation type="submission" date="2019-05" db="EMBL/GenBank/DDBJ databases">
        <title>Mycolicibacterium sphagni ENV482 genome assembly.</title>
        <authorList>
            <person name="Chen W."/>
            <person name="Faulkner N.W."/>
            <person name="Hyman M.R."/>
        </authorList>
    </citation>
    <scope>NUCLEOTIDE SEQUENCE [LARGE SCALE GENOMIC DNA]</scope>
    <source>
        <strain evidence="1 2">ENV482</strain>
    </source>
</reference>